<feature type="transmembrane region" description="Helical" evidence="1">
    <location>
        <begin position="166"/>
        <end position="185"/>
    </location>
</feature>
<feature type="transmembrane region" description="Helical" evidence="1">
    <location>
        <begin position="77"/>
        <end position="97"/>
    </location>
</feature>
<keyword evidence="1" id="KW-1133">Transmembrane helix</keyword>
<sequence>MRLPFTTAQFFDVIQSYNEAVWPSQLALGAAGVCALVLACVDKRWASQVGWSILALLWAWIAVTYQFAFFAQINPAAYAFGVLFLLGALAFLWFGAVRGASVFRLQRDARTVLGLALVLYALVAYPIWSSLSGHAYPHLPTFGLPCPTTIFTVGMLALARGRVARWVFVAPIAWCAIGVQAAFLLDVAPDLGLGVAGLVAILLAIRPDAWPPPQRADTGH</sequence>
<dbReference type="RefSeq" id="WP_201165911.1">
    <property type="nucleotide sequence ID" value="NZ_JAEPWM010000001.1"/>
</dbReference>
<dbReference type="Proteomes" id="UP000630528">
    <property type="component" value="Unassembled WGS sequence"/>
</dbReference>
<evidence type="ECO:0008006" key="4">
    <source>
        <dbReference type="Google" id="ProtNLM"/>
    </source>
</evidence>
<accession>A0A934TNW3</accession>
<dbReference type="AlphaFoldDB" id="A0A934TNW3"/>
<proteinExistence type="predicted"/>
<name>A0A934TNW3_9BURK</name>
<dbReference type="Pfam" id="PF19540">
    <property type="entry name" value="DUF6064"/>
    <property type="match status" value="1"/>
</dbReference>
<keyword evidence="1" id="KW-0812">Transmembrane</keyword>
<comment type="caution">
    <text evidence="2">The sequence shown here is derived from an EMBL/GenBank/DDBJ whole genome shotgun (WGS) entry which is preliminary data.</text>
</comment>
<feature type="transmembrane region" description="Helical" evidence="1">
    <location>
        <begin position="53"/>
        <end position="71"/>
    </location>
</feature>
<feature type="transmembrane region" description="Helical" evidence="1">
    <location>
        <begin position="109"/>
        <end position="128"/>
    </location>
</feature>
<gene>
    <name evidence="2" type="ORF">JJB11_00300</name>
</gene>
<organism evidence="2 3">
    <name type="scientific">Ramlibacter ginsenosidimutans</name>
    <dbReference type="NCBI Taxonomy" id="502333"/>
    <lineage>
        <taxon>Bacteria</taxon>
        <taxon>Pseudomonadati</taxon>
        <taxon>Pseudomonadota</taxon>
        <taxon>Betaproteobacteria</taxon>
        <taxon>Burkholderiales</taxon>
        <taxon>Comamonadaceae</taxon>
        <taxon>Ramlibacter</taxon>
    </lineage>
</organism>
<evidence type="ECO:0000313" key="3">
    <source>
        <dbReference type="Proteomes" id="UP000630528"/>
    </source>
</evidence>
<dbReference type="EMBL" id="JAEPWM010000001">
    <property type="protein sequence ID" value="MBK6004515.1"/>
    <property type="molecule type" value="Genomic_DNA"/>
</dbReference>
<keyword evidence="3" id="KW-1185">Reference proteome</keyword>
<reference evidence="2" key="2">
    <citation type="submission" date="2021-01" db="EMBL/GenBank/DDBJ databases">
        <authorList>
            <person name="Kang M."/>
        </authorList>
    </citation>
    <scope>NUCLEOTIDE SEQUENCE</scope>
    <source>
        <strain evidence="2">KACC 17527</strain>
    </source>
</reference>
<evidence type="ECO:0000313" key="2">
    <source>
        <dbReference type="EMBL" id="MBK6004515.1"/>
    </source>
</evidence>
<keyword evidence="1" id="KW-0472">Membrane</keyword>
<reference evidence="2" key="1">
    <citation type="journal article" date="2012" name="J. Microbiol. Biotechnol.">
        <title>Ramlibacter ginsenosidimutans sp. nov., with ginsenoside-converting activity.</title>
        <authorList>
            <person name="Wang L."/>
            <person name="An D.S."/>
            <person name="Kim S.G."/>
            <person name="Jin F.X."/>
            <person name="Kim S.C."/>
            <person name="Lee S.T."/>
            <person name="Im W.T."/>
        </authorList>
    </citation>
    <scope>NUCLEOTIDE SEQUENCE</scope>
    <source>
        <strain evidence="2">KACC 17527</strain>
    </source>
</reference>
<protein>
    <recommendedName>
        <fullName evidence="4">MFS transporter permease</fullName>
    </recommendedName>
</protein>
<dbReference type="InterPro" id="IPR045708">
    <property type="entry name" value="DUF6064"/>
</dbReference>
<feature type="transmembrane region" description="Helical" evidence="1">
    <location>
        <begin position="20"/>
        <end position="41"/>
    </location>
</feature>
<evidence type="ECO:0000256" key="1">
    <source>
        <dbReference type="SAM" id="Phobius"/>
    </source>
</evidence>
<feature type="transmembrane region" description="Helical" evidence="1">
    <location>
        <begin position="140"/>
        <end position="159"/>
    </location>
</feature>